<evidence type="ECO:0008006" key="7">
    <source>
        <dbReference type="Google" id="ProtNLM"/>
    </source>
</evidence>
<evidence type="ECO:0000256" key="4">
    <source>
        <dbReference type="ARBA" id="ARBA00023160"/>
    </source>
</evidence>
<evidence type="ECO:0000313" key="5">
    <source>
        <dbReference type="EMBL" id="ROO26242.1"/>
    </source>
</evidence>
<keyword evidence="6" id="KW-1185">Reference proteome</keyword>
<evidence type="ECO:0000256" key="3">
    <source>
        <dbReference type="ARBA" id="ARBA00023098"/>
    </source>
</evidence>
<dbReference type="GO" id="GO:0008770">
    <property type="term" value="F:[acyl-carrier-protein] phosphodiesterase activity"/>
    <property type="evidence" value="ECO:0007669"/>
    <property type="project" value="InterPro"/>
</dbReference>
<dbReference type="PANTHER" id="PTHR38764">
    <property type="entry name" value="ACYL CARRIER PROTEIN PHOSPHODIESTERASE"/>
    <property type="match status" value="1"/>
</dbReference>
<evidence type="ECO:0000256" key="1">
    <source>
        <dbReference type="ARBA" id="ARBA00022516"/>
    </source>
</evidence>
<accession>A0A423PL35</accession>
<organism evidence="5 6">
    <name type="scientific">Salinisphaera orenii MK-B5</name>
    <dbReference type="NCBI Taxonomy" id="856730"/>
    <lineage>
        <taxon>Bacteria</taxon>
        <taxon>Pseudomonadati</taxon>
        <taxon>Pseudomonadota</taxon>
        <taxon>Gammaproteobacteria</taxon>
        <taxon>Salinisphaerales</taxon>
        <taxon>Salinisphaeraceae</taxon>
        <taxon>Salinisphaera</taxon>
    </lineage>
</organism>
<evidence type="ECO:0000256" key="2">
    <source>
        <dbReference type="ARBA" id="ARBA00022801"/>
    </source>
</evidence>
<dbReference type="PANTHER" id="PTHR38764:SF1">
    <property type="entry name" value="ACYL CARRIER PROTEIN PHOSPHODIESTERASE"/>
    <property type="match status" value="1"/>
</dbReference>
<proteinExistence type="predicted"/>
<name>A0A423PL35_9GAMM</name>
<dbReference type="InterPro" id="IPR007431">
    <property type="entry name" value="ACP_PD"/>
</dbReference>
<keyword evidence="1" id="KW-0444">Lipid biosynthesis</keyword>
<keyword evidence="4" id="KW-0275">Fatty acid biosynthesis</keyword>
<dbReference type="GO" id="GO:0006633">
    <property type="term" value="P:fatty acid biosynthetic process"/>
    <property type="evidence" value="ECO:0007669"/>
    <property type="project" value="UniProtKB-KW"/>
</dbReference>
<dbReference type="EMBL" id="AYKH01000023">
    <property type="protein sequence ID" value="ROO26242.1"/>
    <property type="molecule type" value="Genomic_DNA"/>
</dbReference>
<dbReference type="AlphaFoldDB" id="A0A423PL35"/>
<gene>
    <name evidence="5" type="ORF">SAOR_11115</name>
</gene>
<keyword evidence="3" id="KW-0443">Lipid metabolism</keyword>
<reference evidence="5 6" key="1">
    <citation type="submission" date="2013-10" db="EMBL/GenBank/DDBJ databases">
        <title>Salinisphaera orenii MK-B5 Genome Sequencing.</title>
        <authorList>
            <person name="Lai Q."/>
            <person name="Li C."/>
            <person name="Shao Z."/>
        </authorList>
    </citation>
    <scope>NUCLEOTIDE SEQUENCE [LARGE SCALE GENOMIC DNA]</scope>
    <source>
        <strain evidence="5 6">MK-B5</strain>
    </source>
</reference>
<sequence>MNLLVHLYLAERTGTSAAGQILGDMVKGRLDGRHGAAVERGIRLHRGIDRVSDDHEAHRAMRRRFPPPLRRYAGILVDIGFDYSLARAWPAAMHGSLAAFAQRAQRRVIAEWPQTAPLPASRMRGLAATLAGYADPSGIQRALDSVAARLARASPVADALPAMLAERPAFDARLPDILADLDAFAAAGANESVGRPARPAER</sequence>
<dbReference type="RefSeq" id="WP_123631488.1">
    <property type="nucleotide sequence ID" value="NZ_AYKH01000023.1"/>
</dbReference>
<dbReference type="Proteomes" id="UP000283993">
    <property type="component" value="Unassembled WGS sequence"/>
</dbReference>
<comment type="caution">
    <text evidence="5">The sequence shown here is derived from an EMBL/GenBank/DDBJ whole genome shotgun (WGS) entry which is preliminary data.</text>
</comment>
<keyword evidence="2" id="KW-0378">Hydrolase</keyword>
<evidence type="ECO:0000313" key="6">
    <source>
        <dbReference type="Proteomes" id="UP000283993"/>
    </source>
</evidence>
<dbReference type="Pfam" id="PF04336">
    <property type="entry name" value="ACP_PD"/>
    <property type="match status" value="1"/>
</dbReference>
<protein>
    <recommendedName>
        <fullName evidence="7">ACP phosphodiesterase</fullName>
    </recommendedName>
</protein>
<keyword evidence="4" id="KW-0276">Fatty acid metabolism</keyword>